<accession>A0A8S9LBM4</accession>
<reference evidence="2" key="1">
    <citation type="submission" date="2019-12" db="EMBL/GenBank/DDBJ databases">
        <title>Genome sequencing and annotation of Brassica cretica.</title>
        <authorList>
            <person name="Studholme D.J."/>
            <person name="Sarris P.F."/>
        </authorList>
    </citation>
    <scope>NUCLEOTIDE SEQUENCE</scope>
    <source>
        <strain evidence="2">PFS-102/07</strain>
        <tissue evidence="2">Leaf</tissue>
    </source>
</reference>
<dbReference type="EMBL" id="QGKY02000094">
    <property type="protein sequence ID" value="KAF2603491.1"/>
    <property type="molecule type" value="Genomic_DNA"/>
</dbReference>
<sequence length="91" mass="10187">MSRRRRGWVTIHTLMSNKTVSHKPLEVQGTKPVPWLSGDAPLVLSLTKAHLQAWTYTQSKLEEGILVSYQSDQEGSESPLQATEEEGAIRI</sequence>
<proteinExistence type="predicted"/>
<protein>
    <submittedName>
        <fullName evidence="2">Uncharacterized protein</fullName>
    </submittedName>
</protein>
<gene>
    <name evidence="2" type="ORF">F2Q70_00028028</name>
</gene>
<name>A0A8S9LBM4_BRACR</name>
<dbReference type="AlphaFoldDB" id="A0A8S9LBM4"/>
<comment type="caution">
    <text evidence="2">The sequence shown here is derived from an EMBL/GenBank/DDBJ whole genome shotgun (WGS) entry which is preliminary data.</text>
</comment>
<feature type="region of interest" description="Disordered" evidence="1">
    <location>
        <begin position="70"/>
        <end position="91"/>
    </location>
</feature>
<evidence type="ECO:0000256" key="1">
    <source>
        <dbReference type="SAM" id="MobiDB-lite"/>
    </source>
</evidence>
<feature type="compositionally biased region" description="Polar residues" evidence="1">
    <location>
        <begin position="70"/>
        <end position="81"/>
    </location>
</feature>
<organism evidence="2">
    <name type="scientific">Brassica cretica</name>
    <name type="common">Mustard</name>
    <dbReference type="NCBI Taxonomy" id="69181"/>
    <lineage>
        <taxon>Eukaryota</taxon>
        <taxon>Viridiplantae</taxon>
        <taxon>Streptophyta</taxon>
        <taxon>Embryophyta</taxon>
        <taxon>Tracheophyta</taxon>
        <taxon>Spermatophyta</taxon>
        <taxon>Magnoliopsida</taxon>
        <taxon>eudicotyledons</taxon>
        <taxon>Gunneridae</taxon>
        <taxon>Pentapetalae</taxon>
        <taxon>rosids</taxon>
        <taxon>malvids</taxon>
        <taxon>Brassicales</taxon>
        <taxon>Brassicaceae</taxon>
        <taxon>Brassiceae</taxon>
        <taxon>Brassica</taxon>
    </lineage>
</organism>
<evidence type="ECO:0000313" key="2">
    <source>
        <dbReference type="EMBL" id="KAF2603491.1"/>
    </source>
</evidence>